<feature type="region of interest" description="Disordered" evidence="1">
    <location>
        <begin position="45"/>
        <end position="66"/>
    </location>
</feature>
<organism evidence="3 4">
    <name type="scientific">Providencia huaxiensis</name>
    <dbReference type="NCBI Taxonomy" id="2027290"/>
    <lineage>
        <taxon>Bacteria</taxon>
        <taxon>Pseudomonadati</taxon>
        <taxon>Pseudomonadota</taxon>
        <taxon>Gammaproteobacteria</taxon>
        <taxon>Enterobacterales</taxon>
        <taxon>Morganellaceae</taxon>
        <taxon>Providencia</taxon>
    </lineage>
</organism>
<dbReference type="Proteomes" id="UP001252207">
    <property type="component" value="Unassembled WGS sequence"/>
</dbReference>
<gene>
    <name evidence="3" type="ORF">NLX89_09115</name>
</gene>
<protein>
    <recommendedName>
        <fullName evidence="2">DUF7210 domain-containing protein</fullName>
    </recommendedName>
</protein>
<evidence type="ECO:0000313" key="4">
    <source>
        <dbReference type="Proteomes" id="UP001252207"/>
    </source>
</evidence>
<proteinExistence type="predicted"/>
<evidence type="ECO:0000259" key="2">
    <source>
        <dbReference type="Pfam" id="PF23843"/>
    </source>
</evidence>
<dbReference type="GeneID" id="89489889"/>
<dbReference type="InterPro" id="IPR055634">
    <property type="entry name" value="DUF7210"/>
</dbReference>
<evidence type="ECO:0000256" key="1">
    <source>
        <dbReference type="SAM" id="MobiDB-lite"/>
    </source>
</evidence>
<comment type="caution">
    <text evidence="3">The sequence shown here is derived from an EMBL/GenBank/DDBJ whole genome shotgun (WGS) entry which is preliminary data.</text>
</comment>
<reference evidence="3 4" key="1">
    <citation type="submission" date="2022-06" db="EMBL/GenBank/DDBJ databases">
        <title>Chromosome and plasmid sequencings of Enterobacteriales species co-exiting double carbapenemases.</title>
        <authorList>
            <person name="Fu Y."/>
        </authorList>
    </citation>
    <scope>NUCLEOTIDE SEQUENCE [LARGE SCALE GENOMIC DNA]</scope>
    <source>
        <strain evidence="3 4">21030615019</strain>
    </source>
</reference>
<sequence>MKLKILRAIYFGNKVVVEGEEIETLEQHGRELVLKGYAVEIEGEQKLVEPEPEPEPKKETKGKKEK</sequence>
<feature type="domain" description="DUF7210" evidence="2">
    <location>
        <begin position="1"/>
        <end position="38"/>
    </location>
</feature>
<accession>A0ABU2IWP9</accession>
<dbReference type="RefSeq" id="WP_272663435.1">
    <property type="nucleotide sequence ID" value="NZ_CP145912.1"/>
</dbReference>
<keyword evidence="4" id="KW-1185">Reference proteome</keyword>
<dbReference type="Pfam" id="PF23843">
    <property type="entry name" value="DUF7210"/>
    <property type="match status" value="1"/>
</dbReference>
<evidence type="ECO:0000313" key="3">
    <source>
        <dbReference type="EMBL" id="MDT0133497.1"/>
    </source>
</evidence>
<dbReference type="EMBL" id="JANAVW010000001">
    <property type="protein sequence ID" value="MDT0133497.1"/>
    <property type="molecule type" value="Genomic_DNA"/>
</dbReference>
<name>A0ABU2IWP9_9GAMM</name>